<dbReference type="GO" id="GO:0004222">
    <property type="term" value="F:metalloendopeptidase activity"/>
    <property type="evidence" value="ECO:0007669"/>
    <property type="project" value="InterPro"/>
</dbReference>
<feature type="region of interest" description="Disordered" evidence="2">
    <location>
        <begin position="1"/>
        <end position="25"/>
    </location>
</feature>
<proteinExistence type="inferred from homology"/>
<feature type="region of interest" description="Disordered" evidence="2">
    <location>
        <begin position="77"/>
        <end position="275"/>
    </location>
</feature>
<dbReference type="GO" id="GO:0005886">
    <property type="term" value="C:plasma membrane"/>
    <property type="evidence" value="ECO:0007669"/>
    <property type="project" value="TreeGrafter"/>
</dbReference>
<keyword evidence="3" id="KW-0472">Membrane</keyword>
<feature type="compositionally biased region" description="Basic and acidic residues" evidence="2">
    <location>
        <begin position="220"/>
        <end position="236"/>
    </location>
</feature>
<feature type="transmembrane region" description="Helical" evidence="3">
    <location>
        <begin position="495"/>
        <end position="517"/>
    </location>
</feature>
<dbReference type="Gene3D" id="3.40.390.10">
    <property type="entry name" value="Collagenase (Catalytic Domain)"/>
    <property type="match status" value="1"/>
</dbReference>
<keyword evidence="3" id="KW-1133">Transmembrane helix</keyword>
<dbReference type="Gene3D" id="1.10.1380.10">
    <property type="entry name" value="Neutral endopeptidase , domain2"/>
    <property type="match status" value="1"/>
</dbReference>
<comment type="similarity">
    <text evidence="1">Belongs to the peptidase M13 family.</text>
</comment>
<dbReference type="Proteomes" id="UP000821853">
    <property type="component" value="Chromosome 3"/>
</dbReference>
<evidence type="ECO:0000256" key="3">
    <source>
        <dbReference type="SAM" id="Phobius"/>
    </source>
</evidence>
<name>A0A9J6G6V3_HAELO</name>
<dbReference type="OrthoDB" id="6492357at2759"/>
<evidence type="ECO:0000259" key="4">
    <source>
        <dbReference type="Pfam" id="PF05649"/>
    </source>
</evidence>
<keyword evidence="3" id="KW-0812">Transmembrane</keyword>
<organism evidence="5 6">
    <name type="scientific">Haemaphysalis longicornis</name>
    <name type="common">Bush tick</name>
    <dbReference type="NCBI Taxonomy" id="44386"/>
    <lineage>
        <taxon>Eukaryota</taxon>
        <taxon>Metazoa</taxon>
        <taxon>Ecdysozoa</taxon>
        <taxon>Arthropoda</taxon>
        <taxon>Chelicerata</taxon>
        <taxon>Arachnida</taxon>
        <taxon>Acari</taxon>
        <taxon>Parasitiformes</taxon>
        <taxon>Ixodida</taxon>
        <taxon>Ixodoidea</taxon>
        <taxon>Ixodidae</taxon>
        <taxon>Haemaphysalinae</taxon>
        <taxon>Haemaphysalis</taxon>
    </lineage>
</organism>
<dbReference type="AlphaFoldDB" id="A0A9J6G6V3"/>
<dbReference type="InterPro" id="IPR024079">
    <property type="entry name" value="MetalloPept_cat_dom_sf"/>
</dbReference>
<dbReference type="GO" id="GO:0016485">
    <property type="term" value="P:protein processing"/>
    <property type="evidence" value="ECO:0007669"/>
    <property type="project" value="TreeGrafter"/>
</dbReference>
<evidence type="ECO:0000313" key="6">
    <source>
        <dbReference type="Proteomes" id="UP000821853"/>
    </source>
</evidence>
<dbReference type="VEuPathDB" id="VectorBase:HLOH_057038"/>
<feature type="domain" description="Peptidase M13 N-terminal" evidence="4">
    <location>
        <begin position="561"/>
        <end position="917"/>
    </location>
</feature>
<dbReference type="Pfam" id="PF05649">
    <property type="entry name" value="Peptidase_M13_N"/>
    <property type="match status" value="1"/>
</dbReference>
<feature type="compositionally biased region" description="Polar residues" evidence="2">
    <location>
        <begin position="192"/>
        <end position="219"/>
    </location>
</feature>
<feature type="compositionally biased region" description="Basic and acidic residues" evidence="2">
    <location>
        <begin position="159"/>
        <end position="171"/>
    </location>
</feature>
<feature type="compositionally biased region" description="Polar residues" evidence="2">
    <location>
        <begin position="82"/>
        <end position="92"/>
    </location>
</feature>
<keyword evidence="6" id="KW-1185">Reference proteome</keyword>
<dbReference type="PANTHER" id="PTHR11733">
    <property type="entry name" value="ZINC METALLOPROTEASE FAMILY M13 NEPRILYSIN-RELATED"/>
    <property type="match status" value="1"/>
</dbReference>
<comment type="caution">
    <text evidence="5">The sequence shown here is derived from an EMBL/GenBank/DDBJ whole genome shotgun (WGS) entry which is preliminary data.</text>
</comment>
<evidence type="ECO:0000256" key="1">
    <source>
        <dbReference type="ARBA" id="ARBA00007357"/>
    </source>
</evidence>
<feature type="compositionally biased region" description="Basic and acidic residues" evidence="2">
    <location>
        <begin position="394"/>
        <end position="411"/>
    </location>
</feature>
<feature type="compositionally biased region" description="Low complexity" evidence="2">
    <location>
        <begin position="256"/>
        <end position="275"/>
    </location>
</feature>
<gene>
    <name evidence="5" type="ORF">HPB48_007407</name>
</gene>
<evidence type="ECO:0000256" key="2">
    <source>
        <dbReference type="SAM" id="MobiDB-lite"/>
    </source>
</evidence>
<evidence type="ECO:0000313" key="5">
    <source>
        <dbReference type="EMBL" id="KAH9370256.1"/>
    </source>
</evidence>
<feature type="compositionally biased region" description="Polar residues" evidence="2">
    <location>
        <begin position="412"/>
        <end position="421"/>
    </location>
</feature>
<feature type="compositionally biased region" description="Low complexity" evidence="2">
    <location>
        <begin position="435"/>
        <end position="448"/>
    </location>
</feature>
<dbReference type="PANTHER" id="PTHR11733:SF241">
    <property type="entry name" value="GH26575P-RELATED"/>
    <property type="match status" value="1"/>
</dbReference>
<dbReference type="EMBL" id="JABSTR010000005">
    <property type="protein sequence ID" value="KAH9370256.1"/>
    <property type="molecule type" value="Genomic_DNA"/>
</dbReference>
<accession>A0A9J6G6V3</accession>
<feature type="compositionally biased region" description="Polar residues" evidence="2">
    <location>
        <begin position="8"/>
        <end position="22"/>
    </location>
</feature>
<dbReference type="InterPro" id="IPR008753">
    <property type="entry name" value="Peptidase_M13_N"/>
</dbReference>
<dbReference type="InterPro" id="IPR042089">
    <property type="entry name" value="Peptidase_M13_dom_2"/>
</dbReference>
<dbReference type="SUPFAM" id="SSF55486">
    <property type="entry name" value="Metalloproteases ('zincins'), catalytic domain"/>
    <property type="match status" value="1"/>
</dbReference>
<feature type="compositionally biased region" description="Polar residues" evidence="2">
    <location>
        <begin position="357"/>
        <end position="369"/>
    </location>
</feature>
<dbReference type="InterPro" id="IPR000718">
    <property type="entry name" value="Peptidase_M13"/>
</dbReference>
<reference evidence="5 6" key="1">
    <citation type="journal article" date="2020" name="Cell">
        <title>Large-Scale Comparative Analyses of Tick Genomes Elucidate Their Genetic Diversity and Vector Capacities.</title>
        <authorList>
            <consortium name="Tick Genome and Microbiome Consortium (TIGMIC)"/>
            <person name="Jia N."/>
            <person name="Wang J."/>
            <person name="Shi W."/>
            <person name="Du L."/>
            <person name="Sun Y."/>
            <person name="Zhan W."/>
            <person name="Jiang J.F."/>
            <person name="Wang Q."/>
            <person name="Zhang B."/>
            <person name="Ji P."/>
            <person name="Bell-Sakyi L."/>
            <person name="Cui X.M."/>
            <person name="Yuan T.T."/>
            <person name="Jiang B.G."/>
            <person name="Yang W.F."/>
            <person name="Lam T.T."/>
            <person name="Chang Q.C."/>
            <person name="Ding S.J."/>
            <person name="Wang X.J."/>
            <person name="Zhu J.G."/>
            <person name="Ruan X.D."/>
            <person name="Zhao L."/>
            <person name="Wei J.T."/>
            <person name="Ye R.Z."/>
            <person name="Que T.C."/>
            <person name="Du C.H."/>
            <person name="Zhou Y.H."/>
            <person name="Cheng J.X."/>
            <person name="Dai P.F."/>
            <person name="Guo W.B."/>
            <person name="Han X.H."/>
            <person name="Huang E.J."/>
            <person name="Li L.F."/>
            <person name="Wei W."/>
            <person name="Gao Y.C."/>
            <person name="Liu J.Z."/>
            <person name="Shao H.Z."/>
            <person name="Wang X."/>
            <person name="Wang C.C."/>
            <person name="Yang T.C."/>
            <person name="Huo Q.B."/>
            <person name="Li W."/>
            <person name="Chen H.Y."/>
            <person name="Chen S.E."/>
            <person name="Zhou L.G."/>
            <person name="Ni X.B."/>
            <person name="Tian J.H."/>
            <person name="Sheng Y."/>
            <person name="Liu T."/>
            <person name="Pan Y.S."/>
            <person name="Xia L.Y."/>
            <person name="Li J."/>
            <person name="Zhao F."/>
            <person name="Cao W.C."/>
        </authorList>
    </citation>
    <scope>NUCLEOTIDE SEQUENCE [LARGE SCALE GENOMIC DNA]</scope>
    <source>
        <strain evidence="5">HaeL-2018</strain>
    </source>
</reference>
<feature type="region of interest" description="Disordered" evidence="2">
    <location>
        <begin position="357"/>
        <end position="466"/>
    </location>
</feature>
<feature type="compositionally biased region" description="Basic and acidic residues" evidence="2">
    <location>
        <begin position="370"/>
        <end position="381"/>
    </location>
</feature>
<protein>
    <recommendedName>
        <fullName evidence="4">Peptidase M13 N-terminal domain-containing protein</fullName>
    </recommendedName>
</protein>
<dbReference type="PROSITE" id="PS51885">
    <property type="entry name" value="NEPRILYSIN"/>
    <property type="match status" value="1"/>
</dbReference>
<sequence length="1177" mass="128980">MAPAVGASTASTLKESLMTTGPTPDIVATRRLQSLGRARVSTSSLNVPDLNTITKSSSDVTSEMLTYNIGSLQKVVGESDELSSTPASTQFLPDTYPTLHKQQKAASTSQKPEEMTPKNPKRAPKKERSNSLVEPPGSKHRVQKDSSGDAYSSSTSLVERQDTTLVRRSEKPPATPASAKDSAEYSRPFKTRTPNENQNLKPHQYTSDKTTVQGNSKKFSQAEKERKPSSREHPPRENLPGVGAKLNSNAEPPAMASAPTNNEPPSSPPFESGTPRMMATGIPVVIPAIEYSGTAVVKKEAPKSYLSSHTASGGIIRNVAFGGNLSEAEEAAVRAQRKLSKGTDRTQYSCRFSLPTATPVSSTIAPSTTKEIKDKEKEAPERALTGHHQPSGKQEIRPTQREVAVIREKETSVQSEGSTKPTDTSSSTVRDRTETSTATSSVTPPSHSQYSAATTSPGRPIAVAPRVPHRAPVTAAANRERFIPPSVNQLITAEYGLYVVALAFAVIIIIILAFLLWPSRQSHAMGRNMVSGRSGATCTSPSCVKNALYLSDLLSWRDGRPCDDFYAFVCSRWTSRFPLSSNSSSSTDDDYVMTLEDQIYASLRNNFRSSAVRQPLKALHDACMDVARSQHQDREVLDSLMSDVSLGDFPLSSPTRGTLPVWTVAARILRKTGTLALLSVSVASKPDEKAGDIVSVGPPELLTNARVDTEEVFGVYTEAVFSAVRLFNKQDTTPGEIIATVRFAMDIEKLGPLKLKGSFWNIDRRRRSGSDLLEFLAELFRGSDKWAFDSTMSELLVWSPGFTNEVLSLVEKAAPHTVMNYLGIRLLIQVAPFIPDSGLMDALNFLAHGKRHPAPSRWQLCLRVVEKALYPLVYASIFTHVKLRTSISSLTSFAQTILDEFSSKIENSPHLEPNAKDVIHGVLSSSAVSLIGPTWCEHEASIQDYIDKLPDPKAAKSALGMYISNYEHTFFYTLSRGSRGRWRGSAFSTSCWYEAHPRTVHVPLLAFNVTQVFDDGEVNAMQVPRLAPQLSRCLFDMLLDEADSANSSAKHWITEDTWKRLLSAEACLAGRQDFLRFGRFRDVLAVQVALGVFEKTANASYALRIRRPNGLTISGSQVFFAYVMLQSCEKSGNARKNTSRSSASDEWRIALLNNDRFRRTFNCSRSPVSGQSSQCSL</sequence>